<sequence>MSSLISGLENLVSSLFEILTGILNSVVSAIQSVFGLARDLIASIFDLMSGVVGFVLGNIVIIGLLVAAYVGYSAYRQKNQGGGITGGLKSS</sequence>
<evidence type="ECO:0000313" key="2">
    <source>
        <dbReference type="EMBL" id="CAF9922196.1"/>
    </source>
</evidence>
<dbReference type="OrthoDB" id="2561686at2759"/>
<dbReference type="EMBL" id="CAJPDT010000030">
    <property type="protein sequence ID" value="CAF9922196.1"/>
    <property type="molecule type" value="Genomic_DNA"/>
</dbReference>
<feature type="transmembrane region" description="Helical" evidence="1">
    <location>
        <begin position="40"/>
        <end position="70"/>
    </location>
</feature>
<feature type="transmembrane region" description="Helical" evidence="1">
    <location>
        <begin position="12"/>
        <end position="34"/>
    </location>
</feature>
<keyword evidence="3" id="KW-1185">Reference proteome</keyword>
<organism evidence="2 3">
    <name type="scientific">Imshaugia aleurites</name>
    <dbReference type="NCBI Taxonomy" id="172621"/>
    <lineage>
        <taxon>Eukaryota</taxon>
        <taxon>Fungi</taxon>
        <taxon>Dikarya</taxon>
        <taxon>Ascomycota</taxon>
        <taxon>Pezizomycotina</taxon>
        <taxon>Lecanoromycetes</taxon>
        <taxon>OSLEUM clade</taxon>
        <taxon>Lecanoromycetidae</taxon>
        <taxon>Lecanorales</taxon>
        <taxon>Lecanorineae</taxon>
        <taxon>Parmeliaceae</taxon>
        <taxon>Imshaugia</taxon>
    </lineage>
</organism>
<dbReference type="Proteomes" id="UP000664534">
    <property type="component" value="Unassembled WGS sequence"/>
</dbReference>
<dbReference type="AlphaFoldDB" id="A0A8H3FA30"/>
<protein>
    <submittedName>
        <fullName evidence="2">Uncharacterized protein</fullName>
    </submittedName>
</protein>
<name>A0A8H3FA30_9LECA</name>
<keyword evidence="1" id="KW-0472">Membrane</keyword>
<keyword evidence="1" id="KW-0812">Transmembrane</keyword>
<evidence type="ECO:0000256" key="1">
    <source>
        <dbReference type="SAM" id="Phobius"/>
    </source>
</evidence>
<accession>A0A8H3FA30</accession>
<evidence type="ECO:0000313" key="3">
    <source>
        <dbReference type="Proteomes" id="UP000664534"/>
    </source>
</evidence>
<keyword evidence="1" id="KW-1133">Transmembrane helix</keyword>
<gene>
    <name evidence="2" type="ORF">IMSHALPRED_005612</name>
</gene>
<comment type="caution">
    <text evidence="2">The sequence shown here is derived from an EMBL/GenBank/DDBJ whole genome shotgun (WGS) entry which is preliminary data.</text>
</comment>
<reference evidence="2" key="1">
    <citation type="submission" date="2021-03" db="EMBL/GenBank/DDBJ databases">
        <authorList>
            <person name="Tagirdzhanova G."/>
        </authorList>
    </citation>
    <scope>NUCLEOTIDE SEQUENCE</scope>
</reference>
<proteinExistence type="predicted"/>